<accession>A0A087BHU5</accession>
<dbReference type="InterPro" id="IPR007739">
    <property type="entry name" value="RgpF"/>
</dbReference>
<sequence length="648" mass="74640">MRLQDESSVNRLGIFFFYDAEGVVDDYVTTLLDGFKPHFSEMTIVCNGKLNAEGKAKLSPYTNNLIVRPNKGFDVWAYKTAMESHGWENLAHFDEVVLFNATIMGPVYPFSEMFEAMDQRDLDFWGITKFHKVPQDPFGRSPFGYLPEHIQSHFHAYRRSLITSKAFQDYWDNMPPIESYYDSVGLHESLFTKRFADQGFKWDVYVNTDDLENFTYSPITFAAKTLIAEKRCPIFKRRSFFHDYMDTMNQSVGNAALDLFEYLRDHTDYDVNLIWQNALRTMNLADLVKNLHLDFVLSDSTPSPLPEHRRVALIMHLYYMDLLDKTLEYAKSMPEGCDFILTVGSEENAQLVRERCKDLPYNVDVRVIQNRGRDVSALLVGAGKDCLKYDYVCFAHDKKVTQLSPYSIGDGFAYKCFENILGSKALVTNIINHFEHDPHAGVLAPTPPDHADYFGNFASLWGPNYEGTKKMLNETLGVKVPLDPNKEPIAPMGTMFWFRPQALHQLFDINWKYEDFPPEPNKIDGSMLHFIERAYGYVPQANGFYTGYIYSDRFARIELTNLSYDVQKLAGSTAPYLDATLFGTCLNIPRGFSLRAAIVLWFKRILVRTPFAFHAGAKVLNAYRHIRHPRTYQARFANKNGHLTKDRT</sequence>
<dbReference type="OrthoDB" id="9815339at2"/>
<dbReference type="STRING" id="78345.BMERY_1863"/>
<protein>
    <submittedName>
        <fullName evidence="1">Lipopolysaccharide biosynthesis protein</fullName>
    </submittedName>
</protein>
<keyword evidence="2" id="KW-1185">Reference proteome</keyword>
<comment type="caution">
    <text evidence="1">The sequence shown here is derived from an EMBL/GenBank/DDBJ whole genome shotgun (WGS) entry which is preliminary data.</text>
</comment>
<dbReference type="RefSeq" id="WP_033523041.1">
    <property type="nucleotide sequence ID" value="NZ_JGZC01000005.1"/>
</dbReference>
<dbReference type="Pfam" id="PF05045">
    <property type="entry name" value="RgpF"/>
    <property type="match status" value="1"/>
</dbReference>
<name>A0A087BHU5_9BIFI</name>
<proteinExistence type="predicted"/>
<evidence type="ECO:0000313" key="1">
    <source>
        <dbReference type="EMBL" id="KFI70595.1"/>
    </source>
</evidence>
<gene>
    <name evidence="1" type="ORF">BMERY_1863</name>
</gene>
<dbReference type="AlphaFoldDB" id="A0A087BHU5"/>
<dbReference type="Proteomes" id="UP000029060">
    <property type="component" value="Unassembled WGS sequence"/>
</dbReference>
<organism evidence="1 2">
    <name type="scientific">Bifidobacterium merycicum</name>
    <dbReference type="NCBI Taxonomy" id="78345"/>
    <lineage>
        <taxon>Bacteria</taxon>
        <taxon>Bacillati</taxon>
        <taxon>Actinomycetota</taxon>
        <taxon>Actinomycetes</taxon>
        <taxon>Bifidobacteriales</taxon>
        <taxon>Bifidobacteriaceae</taxon>
        <taxon>Bifidobacterium</taxon>
    </lineage>
</organism>
<evidence type="ECO:0000313" key="2">
    <source>
        <dbReference type="Proteomes" id="UP000029060"/>
    </source>
</evidence>
<dbReference type="eggNOG" id="COG3754">
    <property type="taxonomic scope" value="Bacteria"/>
</dbReference>
<dbReference type="EMBL" id="JGZC01000005">
    <property type="protein sequence ID" value="KFI70595.1"/>
    <property type="molecule type" value="Genomic_DNA"/>
</dbReference>
<reference evidence="1 2" key="1">
    <citation type="submission" date="2014-03" db="EMBL/GenBank/DDBJ databases">
        <title>Genomics of Bifidobacteria.</title>
        <authorList>
            <person name="Ventura M."/>
            <person name="Milani C."/>
            <person name="Lugli G.A."/>
        </authorList>
    </citation>
    <scope>NUCLEOTIDE SEQUENCE [LARGE SCALE GENOMIC DNA]</scope>
    <source>
        <strain evidence="1 2">LMG 11341</strain>
    </source>
</reference>